<keyword evidence="2" id="KW-1185">Reference proteome</keyword>
<name>A0ABT9KHK3_9ACTN</name>
<dbReference type="Proteomes" id="UP001234880">
    <property type="component" value="Unassembled WGS sequence"/>
</dbReference>
<reference evidence="1 2" key="1">
    <citation type="submission" date="2023-07" db="EMBL/GenBank/DDBJ databases">
        <title>Sequencing the genomes of 1000 actinobacteria strains.</title>
        <authorList>
            <person name="Klenk H.-P."/>
        </authorList>
    </citation>
    <scope>NUCLEOTIDE SEQUENCE [LARGE SCALE GENOMIC DNA]</scope>
    <source>
        <strain evidence="1 2">DSM 41600</strain>
    </source>
</reference>
<evidence type="ECO:0000313" key="2">
    <source>
        <dbReference type="Proteomes" id="UP001234880"/>
    </source>
</evidence>
<dbReference type="EMBL" id="JAURUE010000001">
    <property type="protein sequence ID" value="MDP9607890.1"/>
    <property type="molecule type" value="Genomic_DNA"/>
</dbReference>
<sequence>MALQAAELFYVSADMTRMAVSAGMALPSYRLHPEDLPATHGLLVWEEPATDSHEGGEHIGAPIVGISWAVHGGGVQFRTWCHREDWIRHMAKGEPRAGLRDLSPEEIRILRRTQPQAIVCMSRGFLPFGQVPGWLSSMPADTSTMSVVELEDHSRSATRQEQAERALVVTWLLMGQSLSREEDV</sequence>
<accession>A0ABT9KHK3</accession>
<proteinExistence type="predicted"/>
<protein>
    <submittedName>
        <fullName evidence="1">Uncharacterized protein</fullName>
    </submittedName>
</protein>
<evidence type="ECO:0000313" key="1">
    <source>
        <dbReference type="EMBL" id="MDP9607890.1"/>
    </source>
</evidence>
<dbReference type="RefSeq" id="WP_307109909.1">
    <property type="nucleotide sequence ID" value="NZ_JAURUE010000001.1"/>
</dbReference>
<comment type="caution">
    <text evidence="1">The sequence shown here is derived from an EMBL/GenBank/DDBJ whole genome shotgun (WGS) entry which is preliminary data.</text>
</comment>
<gene>
    <name evidence="1" type="ORF">JOF35_000167</name>
</gene>
<organism evidence="1 2">
    <name type="scientific">Streptomyces demainii</name>
    <dbReference type="NCBI Taxonomy" id="588122"/>
    <lineage>
        <taxon>Bacteria</taxon>
        <taxon>Bacillati</taxon>
        <taxon>Actinomycetota</taxon>
        <taxon>Actinomycetes</taxon>
        <taxon>Kitasatosporales</taxon>
        <taxon>Streptomycetaceae</taxon>
        <taxon>Streptomyces</taxon>
    </lineage>
</organism>